<accession>A0A166YUL7</accession>
<keyword evidence="2" id="KW-1185">Reference proteome</keyword>
<reference evidence="1 2" key="1">
    <citation type="submission" date="2015-06" db="EMBL/GenBank/DDBJ databases">
        <title>Survival trade-offs in plant roots during colonization by closely related pathogenic and mutualistic fungi.</title>
        <authorList>
            <person name="Hacquard S."/>
            <person name="Kracher B."/>
            <person name="Hiruma K."/>
            <person name="Weinman A."/>
            <person name="Muench P."/>
            <person name="Garrido Oter R."/>
            <person name="Ver Loren van Themaat E."/>
            <person name="Dallerey J.-F."/>
            <person name="Damm U."/>
            <person name="Henrissat B."/>
            <person name="Lespinet O."/>
            <person name="Thon M."/>
            <person name="Kemen E."/>
            <person name="McHardy A.C."/>
            <person name="Schulze-Lefert P."/>
            <person name="O'Connell R.J."/>
        </authorList>
    </citation>
    <scope>NUCLEOTIDE SEQUENCE [LARGE SCALE GENOMIC DNA]</scope>
    <source>
        <strain evidence="1 2">0861</strain>
    </source>
</reference>
<dbReference type="EMBL" id="LFIV01000004">
    <property type="protein sequence ID" value="KZL78073.1"/>
    <property type="molecule type" value="Genomic_DNA"/>
</dbReference>
<protein>
    <submittedName>
        <fullName evidence="1">Alpha-glucanase</fullName>
    </submittedName>
</protein>
<evidence type="ECO:0000313" key="2">
    <source>
        <dbReference type="Proteomes" id="UP000076552"/>
    </source>
</evidence>
<dbReference type="Proteomes" id="UP000076552">
    <property type="component" value="Unassembled WGS sequence"/>
</dbReference>
<sequence>MGSFEIGRAPFNYGTLLHNGWRDVLPFVIDMYKNNASSIEIQRAIEYLPDEVVDDNIVFIALLSKKAKVECIIGGHLIKAKFYQCPEGDGVGVYLGERDPGGHEGSVEVKIIRSVGFSDEFSASARGYDSLYDAYKGWVKDSLGPQLESLMAVDTGEGNQYFDYLLTLSGHKYDKTAANILG</sequence>
<proteinExistence type="predicted"/>
<name>A0A166YUL7_9PEZI</name>
<organism evidence="1 2">
    <name type="scientific">Colletotrichum tofieldiae</name>
    <dbReference type="NCBI Taxonomy" id="708197"/>
    <lineage>
        <taxon>Eukaryota</taxon>
        <taxon>Fungi</taxon>
        <taxon>Dikarya</taxon>
        <taxon>Ascomycota</taxon>
        <taxon>Pezizomycotina</taxon>
        <taxon>Sordariomycetes</taxon>
        <taxon>Hypocreomycetidae</taxon>
        <taxon>Glomerellales</taxon>
        <taxon>Glomerellaceae</taxon>
        <taxon>Colletotrichum</taxon>
        <taxon>Colletotrichum spaethianum species complex</taxon>
    </lineage>
</organism>
<gene>
    <name evidence="1" type="ORF">CT0861_05812</name>
</gene>
<comment type="caution">
    <text evidence="1">The sequence shown here is derived from an EMBL/GenBank/DDBJ whole genome shotgun (WGS) entry which is preliminary data.</text>
</comment>
<dbReference type="AlphaFoldDB" id="A0A166YUL7"/>
<evidence type="ECO:0000313" key="1">
    <source>
        <dbReference type="EMBL" id="KZL78073.1"/>
    </source>
</evidence>